<dbReference type="InterPro" id="IPR007284">
    <property type="entry name" value="Ground-like_dom"/>
</dbReference>
<dbReference type="AlphaFoldDB" id="A0AAD4NJE3"/>
<dbReference type="Proteomes" id="UP001201812">
    <property type="component" value="Unassembled WGS sequence"/>
</dbReference>
<reference evidence="4" key="1">
    <citation type="submission" date="2022-01" db="EMBL/GenBank/DDBJ databases">
        <title>Genome Sequence Resource for Two Populations of Ditylenchus destructor, the Migratory Endoparasitic Phytonematode.</title>
        <authorList>
            <person name="Zhang H."/>
            <person name="Lin R."/>
            <person name="Xie B."/>
        </authorList>
    </citation>
    <scope>NUCLEOTIDE SEQUENCE</scope>
    <source>
        <strain evidence="4">BazhouSP</strain>
    </source>
</reference>
<proteinExistence type="predicted"/>
<evidence type="ECO:0000313" key="4">
    <source>
        <dbReference type="EMBL" id="KAI1729527.1"/>
    </source>
</evidence>
<feature type="chain" id="PRO_5042025769" evidence="2">
    <location>
        <begin position="21"/>
        <end position="368"/>
    </location>
</feature>
<sequence length="368" mass="41590">MFTSIKFYFLIVLLPSQIFGRTYYTSSSSSSSSIFATRLCNCPEQPVCSQTPSQSISNTAAVQGASYMTGTSSQPLPQVLPYATGSQSQEKGIECPPGHKMVNQKGSAEKSSSFGTESSTVKTTTIAVDYSEETEEPQSTETEFSTTPTATTEFEYIDDLETTTEIVRTTTKEKKLNKKVKVPDPEDDYLSEVTRSYTTTPKDTKELKEADSSKPAADQIKSTERDGCGGPSCIQKLRRRAAAQKLYKLIHAIRRRIVKRRAVQRDDQLVDPKCNSERLRNIILQGRGRDTTSVKRNVQLLAEQKLQGRYNVVCAENGSDFSYITNTEEFCQETVAGKTCYVFKQFNRVNNRRRRLRRRRKKFLVHRY</sequence>
<accession>A0AAD4NJE3</accession>
<evidence type="ECO:0000259" key="3">
    <source>
        <dbReference type="Pfam" id="PF04155"/>
    </source>
</evidence>
<feature type="signal peptide" evidence="2">
    <location>
        <begin position="1"/>
        <end position="20"/>
    </location>
</feature>
<feature type="region of interest" description="Disordered" evidence="1">
    <location>
        <begin position="102"/>
        <end position="123"/>
    </location>
</feature>
<evidence type="ECO:0000256" key="2">
    <source>
        <dbReference type="SAM" id="SignalP"/>
    </source>
</evidence>
<protein>
    <submittedName>
        <fullName evidence="4">Ground-like domain-containing protein</fullName>
    </submittedName>
</protein>
<evidence type="ECO:0000256" key="1">
    <source>
        <dbReference type="SAM" id="MobiDB-lite"/>
    </source>
</evidence>
<comment type="caution">
    <text evidence="4">The sequence shown here is derived from an EMBL/GenBank/DDBJ whole genome shotgun (WGS) entry which is preliminary data.</text>
</comment>
<name>A0AAD4NJE3_9BILA</name>
<organism evidence="4 5">
    <name type="scientific">Ditylenchus destructor</name>
    <dbReference type="NCBI Taxonomy" id="166010"/>
    <lineage>
        <taxon>Eukaryota</taxon>
        <taxon>Metazoa</taxon>
        <taxon>Ecdysozoa</taxon>
        <taxon>Nematoda</taxon>
        <taxon>Chromadorea</taxon>
        <taxon>Rhabditida</taxon>
        <taxon>Tylenchina</taxon>
        <taxon>Tylenchomorpha</taxon>
        <taxon>Sphaerularioidea</taxon>
        <taxon>Anguinidae</taxon>
        <taxon>Anguininae</taxon>
        <taxon>Ditylenchus</taxon>
    </lineage>
</organism>
<keyword evidence="5" id="KW-1185">Reference proteome</keyword>
<dbReference type="EMBL" id="JAKKPZ010000001">
    <property type="protein sequence ID" value="KAI1729527.1"/>
    <property type="molecule type" value="Genomic_DNA"/>
</dbReference>
<feature type="domain" description="Ground-like" evidence="3">
    <location>
        <begin position="271"/>
        <end position="343"/>
    </location>
</feature>
<feature type="compositionally biased region" description="Basic and acidic residues" evidence="1">
    <location>
        <begin position="202"/>
        <end position="212"/>
    </location>
</feature>
<gene>
    <name evidence="4" type="ORF">DdX_01773</name>
</gene>
<keyword evidence="2" id="KW-0732">Signal</keyword>
<evidence type="ECO:0000313" key="5">
    <source>
        <dbReference type="Proteomes" id="UP001201812"/>
    </source>
</evidence>
<dbReference type="Pfam" id="PF04155">
    <property type="entry name" value="Ground-like"/>
    <property type="match status" value="1"/>
</dbReference>
<feature type="compositionally biased region" description="Polar residues" evidence="1">
    <location>
        <begin position="104"/>
        <end position="123"/>
    </location>
</feature>
<feature type="region of interest" description="Disordered" evidence="1">
    <location>
        <begin position="195"/>
        <end position="225"/>
    </location>
</feature>